<keyword evidence="1" id="KW-0732">Signal</keyword>
<evidence type="ECO:0000313" key="4">
    <source>
        <dbReference type="Proteomes" id="UP001059295"/>
    </source>
</evidence>
<dbReference type="EMBL" id="CP102294">
    <property type="protein sequence ID" value="UWN57112.1"/>
    <property type="molecule type" value="Genomic_DNA"/>
</dbReference>
<gene>
    <name evidence="3" type="ORF">NQ491_10775</name>
</gene>
<dbReference type="GeneID" id="82892223"/>
<sequence length="492" mass="56547">MKRCAWLTVCFVLVSYCSFSQQHVSIRDFEFLVEKIRNDYPGYEAKVTPALFALEDRIRHKLELHPDSSFYYFSEYTSYFRDGHLRMGWLGGSSAPQSESVTIPVHRIDRDSLMRKNSDSQNLEGLWVSNFGEEIAILRSAADTNSFDGVFLSDDEGFFNFTPLADTIFAFTAKGVAPGFPKKSLALLRMNRKILEIHHSNHRFTRKSNDDIYDQAVTYTFIPSCPNGRNNYIMASVLDDSTFFMRIPGFYDYDKERIEEMLTWYRDDIRRCPYFIIDLRGNRGGRSSAYEALLPLLYTHPFVLKGVEWYASAGNIEEFETALKEGDIVGGEEGIAWTKALIREMKKHRGGFVIHPYDQGESDTVVYDTVYAYPRRVGILIDKSNASAAERFLLFAKNSAKVTLFGNEHTAGILDYSNAVPHTLPSGRYELVLPMTRSLDLPDHPIDNIGIAPDCRIPFPRPTDLYDKLDSWVYFVRNYFQLEDRLKQEDAE</sequence>
<evidence type="ECO:0000259" key="2">
    <source>
        <dbReference type="Pfam" id="PF03572"/>
    </source>
</evidence>
<accession>A0ABY5UYY9</accession>
<evidence type="ECO:0000256" key="1">
    <source>
        <dbReference type="SAM" id="SignalP"/>
    </source>
</evidence>
<dbReference type="InterPro" id="IPR029045">
    <property type="entry name" value="ClpP/crotonase-like_dom_sf"/>
</dbReference>
<dbReference type="Gene3D" id="3.90.226.10">
    <property type="entry name" value="2-enoyl-CoA Hydratase, Chain A, domain 1"/>
    <property type="match status" value="1"/>
</dbReference>
<dbReference type="Pfam" id="PF03572">
    <property type="entry name" value="Peptidase_S41"/>
    <property type="match status" value="1"/>
</dbReference>
<reference evidence="3" key="1">
    <citation type="journal article" date="2022" name="Cell">
        <title>Design, construction, and in vivo augmentation of a complex gut microbiome.</title>
        <authorList>
            <person name="Cheng A.G."/>
            <person name="Ho P.Y."/>
            <person name="Aranda-Diaz A."/>
            <person name="Jain S."/>
            <person name="Yu F.B."/>
            <person name="Meng X."/>
            <person name="Wang M."/>
            <person name="Iakiviak M."/>
            <person name="Nagashima K."/>
            <person name="Zhao A."/>
            <person name="Murugkar P."/>
            <person name="Patil A."/>
            <person name="Atabakhsh K."/>
            <person name="Weakley A."/>
            <person name="Yan J."/>
            <person name="Brumbaugh A.R."/>
            <person name="Higginbottom S."/>
            <person name="Dimas A."/>
            <person name="Shiver A.L."/>
            <person name="Deutschbauer A."/>
            <person name="Neff N."/>
            <person name="Sonnenburg J.L."/>
            <person name="Huang K.C."/>
            <person name="Fischbach M.A."/>
        </authorList>
    </citation>
    <scope>NUCLEOTIDE SEQUENCE</scope>
    <source>
        <strain evidence="3">AP11</strain>
    </source>
</reference>
<feature type="domain" description="Tail specific protease" evidence="2">
    <location>
        <begin position="245"/>
        <end position="456"/>
    </location>
</feature>
<protein>
    <submittedName>
        <fullName evidence="3">S41 family peptidase</fullName>
    </submittedName>
</protein>
<dbReference type="Proteomes" id="UP001059295">
    <property type="component" value="Chromosome"/>
</dbReference>
<dbReference type="PANTHER" id="PTHR32060:SF30">
    <property type="entry name" value="CARBOXY-TERMINAL PROCESSING PROTEASE CTPA"/>
    <property type="match status" value="1"/>
</dbReference>
<dbReference type="PANTHER" id="PTHR32060">
    <property type="entry name" value="TAIL-SPECIFIC PROTEASE"/>
    <property type="match status" value="1"/>
</dbReference>
<keyword evidence="4" id="KW-1185">Reference proteome</keyword>
<dbReference type="SUPFAM" id="SSF52096">
    <property type="entry name" value="ClpP/crotonase"/>
    <property type="match status" value="1"/>
</dbReference>
<feature type="chain" id="PRO_5045543436" evidence="1">
    <location>
        <begin position="21"/>
        <end position="492"/>
    </location>
</feature>
<dbReference type="InterPro" id="IPR005151">
    <property type="entry name" value="Tail-specific_protease"/>
</dbReference>
<feature type="signal peptide" evidence="1">
    <location>
        <begin position="1"/>
        <end position="20"/>
    </location>
</feature>
<dbReference type="RefSeq" id="WP_074431115.1">
    <property type="nucleotide sequence ID" value="NZ_CAPH01000009.1"/>
</dbReference>
<proteinExistence type="predicted"/>
<name>A0ABY5UYY9_9BACT</name>
<organism evidence="3 4">
    <name type="scientific">Alistipes ihumii AP11</name>
    <dbReference type="NCBI Taxonomy" id="1211813"/>
    <lineage>
        <taxon>Bacteria</taxon>
        <taxon>Pseudomonadati</taxon>
        <taxon>Bacteroidota</taxon>
        <taxon>Bacteroidia</taxon>
        <taxon>Bacteroidales</taxon>
        <taxon>Rikenellaceae</taxon>
        <taxon>Alistipes</taxon>
    </lineage>
</organism>
<evidence type="ECO:0000313" key="3">
    <source>
        <dbReference type="EMBL" id="UWN57112.1"/>
    </source>
</evidence>